<feature type="region of interest" description="Disordered" evidence="1">
    <location>
        <begin position="139"/>
        <end position="202"/>
    </location>
</feature>
<evidence type="ECO:0000256" key="2">
    <source>
        <dbReference type="SAM" id="Phobius"/>
    </source>
</evidence>
<evidence type="ECO:0000256" key="1">
    <source>
        <dbReference type="SAM" id="MobiDB-lite"/>
    </source>
</evidence>
<name>A0A848DK71_9PSEU</name>
<keyword evidence="2" id="KW-1133">Transmembrane helix</keyword>
<proteinExistence type="predicted"/>
<feature type="transmembrane region" description="Helical" evidence="2">
    <location>
        <begin position="239"/>
        <end position="260"/>
    </location>
</feature>
<feature type="region of interest" description="Disordered" evidence="1">
    <location>
        <begin position="1"/>
        <end position="37"/>
    </location>
</feature>
<keyword evidence="2" id="KW-0472">Membrane</keyword>
<organism evidence="3 4">
    <name type="scientific">Pseudonocardia bannensis</name>
    <dbReference type="NCBI Taxonomy" id="630973"/>
    <lineage>
        <taxon>Bacteria</taxon>
        <taxon>Bacillati</taxon>
        <taxon>Actinomycetota</taxon>
        <taxon>Actinomycetes</taxon>
        <taxon>Pseudonocardiales</taxon>
        <taxon>Pseudonocardiaceae</taxon>
        <taxon>Pseudonocardia</taxon>
    </lineage>
</organism>
<protein>
    <submittedName>
        <fullName evidence="3">Uncharacterized protein</fullName>
    </submittedName>
</protein>
<dbReference type="RefSeq" id="WP_169413820.1">
    <property type="nucleotide sequence ID" value="NZ_JAAXKZ010000058.1"/>
</dbReference>
<evidence type="ECO:0000313" key="4">
    <source>
        <dbReference type="Proteomes" id="UP000586918"/>
    </source>
</evidence>
<feature type="compositionally biased region" description="Low complexity" evidence="1">
    <location>
        <begin position="14"/>
        <end position="26"/>
    </location>
</feature>
<keyword evidence="4" id="KW-1185">Reference proteome</keyword>
<dbReference type="AlphaFoldDB" id="A0A848DK71"/>
<dbReference type="EMBL" id="JAAXKZ010000058">
    <property type="protein sequence ID" value="NMH93117.1"/>
    <property type="molecule type" value="Genomic_DNA"/>
</dbReference>
<gene>
    <name evidence="3" type="ORF">HF519_16350</name>
</gene>
<sequence length="262" mass="25991">MGERERQGADVLFGPDGTSGDGAADTGSGGPEPLPRWELPVVQLPVIGLNGQVTGLAGAEDLGATEADLAGKEAAVGVGGAGFEAAELPVRAAQDGEPAPAGSAEAPSTVIAVSEPSAVPDAAAPAQAAIVGTVAPTPAPAVASEPNDPVRPDVAPSRAQDGPIGAPRRATATGPQRPGPVISRPRPAGRPVGSAPPGPPVTRPVTTAPAELRYRPPVEAEPSILGLSRHARGRAGSRAFTLVFTGIFAVILIQLIVALLNP</sequence>
<accession>A0A848DK71</accession>
<keyword evidence="2" id="KW-0812">Transmembrane</keyword>
<comment type="caution">
    <text evidence="3">The sequence shown here is derived from an EMBL/GenBank/DDBJ whole genome shotgun (WGS) entry which is preliminary data.</text>
</comment>
<dbReference type="Proteomes" id="UP000586918">
    <property type="component" value="Unassembled WGS sequence"/>
</dbReference>
<evidence type="ECO:0000313" key="3">
    <source>
        <dbReference type="EMBL" id="NMH93117.1"/>
    </source>
</evidence>
<reference evidence="3 4" key="1">
    <citation type="submission" date="2020-04" db="EMBL/GenBank/DDBJ databases">
        <authorList>
            <person name="Klaysubun C."/>
            <person name="Duangmal K."/>
            <person name="Lipun K."/>
        </authorList>
    </citation>
    <scope>NUCLEOTIDE SEQUENCE [LARGE SCALE GENOMIC DNA]</scope>
    <source>
        <strain evidence="3 4">DSM 45300</strain>
    </source>
</reference>